<proteinExistence type="predicted"/>
<dbReference type="WBParaSite" id="JU765_v2.g2276.t1">
    <property type="protein sequence ID" value="JU765_v2.g2276.t1"/>
    <property type="gene ID" value="JU765_v2.g2276"/>
</dbReference>
<sequence>MLPKFQELNIPVILGHGDVSGGVGYAKNRACLQSTGEFLCFLDSDDVMEVDRLKLQYEAALSTENNGQYAFVGSQFTRKPEGSTGRYARWACNLSNDELQNQIYTSFGPTLIAPTWFISRKLFDEVGGFNEQHLTGYPEDLEFFYKALSLAQLRKVAKPLVMYRWHPGCATFIVDEKTIFKLRIEELQRNILENWETITIWNAGKHGRRFYKFLHPENQKKVIAFCDVSERKIRQGFYEIYDETNRKVQARIPIIHHKDAKPPTVLCVKLDMTDGQFEEYLAQKNWKESVDYVHFS</sequence>
<protein>
    <submittedName>
        <fullName evidence="2">Glycosyltransferase 2-like domain-containing protein</fullName>
    </submittedName>
</protein>
<accession>A0AC34R0V7</accession>
<name>A0AC34R0V7_9BILA</name>
<organism evidence="1 2">
    <name type="scientific">Panagrolaimus sp. JU765</name>
    <dbReference type="NCBI Taxonomy" id="591449"/>
    <lineage>
        <taxon>Eukaryota</taxon>
        <taxon>Metazoa</taxon>
        <taxon>Ecdysozoa</taxon>
        <taxon>Nematoda</taxon>
        <taxon>Chromadorea</taxon>
        <taxon>Rhabditida</taxon>
        <taxon>Tylenchina</taxon>
        <taxon>Panagrolaimomorpha</taxon>
        <taxon>Panagrolaimoidea</taxon>
        <taxon>Panagrolaimidae</taxon>
        <taxon>Panagrolaimus</taxon>
    </lineage>
</organism>
<dbReference type="Proteomes" id="UP000887576">
    <property type="component" value="Unplaced"/>
</dbReference>
<reference evidence="2" key="1">
    <citation type="submission" date="2022-11" db="UniProtKB">
        <authorList>
            <consortium name="WormBaseParasite"/>
        </authorList>
    </citation>
    <scope>IDENTIFICATION</scope>
</reference>
<evidence type="ECO:0000313" key="1">
    <source>
        <dbReference type="Proteomes" id="UP000887576"/>
    </source>
</evidence>
<evidence type="ECO:0000313" key="2">
    <source>
        <dbReference type="WBParaSite" id="JU765_v2.g2276.t1"/>
    </source>
</evidence>